<organism evidence="6 7">
    <name type="scientific">Penstemon davidsonii</name>
    <dbReference type="NCBI Taxonomy" id="160366"/>
    <lineage>
        <taxon>Eukaryota</taxon>
        <taxon>Viridiplantae</taxon>
        <taxon>Streptophyta</taxon>
        <taxon>Embryophyta</taxon>
        <taxon>Tracheophyta</taxon>
        <taxon>Spermatophyta</taxon>
        <taxon>Magnoliopsida</taxon>
        <taxon>eudicotyledons</taxon>
        <taxon>Gunneridae</taxon>
        <taxon>Pentapetalae</taxon>
        <taxon>asterids</taxon>
        <taxon>lamiids</taxon>
        <taxon>Lamiales</taxon>
        <taxon>Plantaginaceae</taxon>
        <taxon>Cheloneae</taxon>
        <taxon>Penstemon</taxon>
    </lineage>
</organism>
<dbReference type="PROSITE" id="PS00518">
    <property type="entry name" value="ZF_RING_1"/>
    <property type="match status" value="1"/>
</dbReference>
<dbReference type="CDD" id="cd16531">
    <property type="entry name" value="RING-HC_RING1-like"/>
    <property type="match status" value="1"/>
</dbReference>
<accession>A0ABR0D8W8</accession>
<name>A0ABR0D8W8_9LAMI</name>
<evidence type="ECO:0000256" key="4">
    <source>
        <dbReference type="SAM" id="MobiDB-lite"/>
    </source>
</evidence>
<proteinExistence type="predicted"/>
<feature type="compositionally biased region" description="Polar residues" evidence="4">
    <location>
        <begin position="8"/>
        <end position="19"/>
    </location>
</feature>
<evidence type="ECO:0000259" key="5">
    <source>
        <dbReference type="Pfam" id="PF00097"/>
    </source>
</evidence>
<dbReference type="EMBL" id="JAYDYQ010002533">
    <property type="protein sequence ID" value="KAK4485246.1"/>
    <property type="molecule type" value="Genomic_DNA"/>
</dbReference>
<dbReference type="SUPFAM" id="SSF57850">
    <property type="entry name" value="RING/U-box"/>
    <property type="match status" value="1"/>
</dbReference>
<dbReference type="InterPro" id="IPR044592">
    <property type="entry name" value="RING1A/B"/>
</dbReference>
<dbReference type="PANTHER" id="PTHR46537:SF3">
    <property type="entry name" value="E3 UBIQUITIN-PROTEIN LIGASE RING1A"/>
    <property type="match status" value="1"/>
</dbReference>
<comment type="caution">
    <text evidence="6">The sequence shown here is derived from an EMBL/GenBank/DDBJ whole genome shotgun (WGS) entry which is preliminary data.</text>
</comment>
<feature type="region of interest" description="Disordered" evidence="4">
    <location>
        <begin position="175"/>
        <end position="230"/>
    </location>
</feature>
<dbReference type="Gene3D" id="3.30.40.10">
    <property type="entry name" value="Zinc/RING finger domain, C3HC4 (zinc finger)"/>
    <property type="match status" value="1"/>
</dbReference>
<gene>
    <name evidence="6" type="ORF">RD792_007876</name>
</gene>
<evidence type="ECO:0000256" key="3">
    <source>
        <dbReference type="ARBA" id="ARBA00022833"/>
    </source>
</evidence>
<feature type="domain" description="Zinc finger C3HC4 RING-type" evidence="5">
    <location>
        <begin position="102"/>
        <end position="132"/>
    </location>
</feature>
<keyword evidence="7" id="KW-1185">Reference proteome</keyword>
<keyword evidence="3" id="KW-0862">Zinc</keyword>
<dbReference type="Proteomes" id="UP001291926">
    <property type="component" value="Unassembled WGS sequence"/>
</dbReference>
<dbReference type="PANTHER" id="PTHR46537">
    <property type="entry name" value="OS11G0578200 PROTEIN"/>
    <property type="match status" value="1"/>
</dbReference>
<feature type="compositionally biased region" description="Polar residues" evidence="4">
    <location>
        <begin position="185"/>
        <end position="196"/>
    </location>
</feature>
<dbReference type="InterPro" id="IPR017907">
    <property type="entry name" value="Znf_RING_CS"/>
</dbReference>
<dbReference type="InterPro" id="IPR018957">
    <property type="entry name" value="Znf_C3HC4_RING-type"/>
</dbReference>
<evidence type="ECO:0000256" key="2">
    <source>
        <dbReference type="ARBA" id="ARBA00022771"/>
    </source>
</evidence>
<protein>
    <recommendedName>
        <fullName evidence="5">Zinc finger C3HC4 RING-type domain-containing protein</fullName>
    </recommendedName>
</protein>
<dbReference type="Pfam" id="PF00097">
    <property type="entry name" value="zf-C3HC4"/>
    <property type="match status" value="1"/>
</dbReference>
<reference evidence="6 7" key="1">
    <citation type="journal article" date="2023" name="bioRxiv">
        <title>Genome report: Whole genome sequence and annotation of Penstemon davidsonii.</title>
        <authorList>
            <person name="Ostevik K.L."/>
            <person name="Alabady M."/>
            <person name="Zhang M."/>
            <person name="Rausher M.D."/>
        </authorList>
    </citation>
    <scope>NUCLEOTIDE SEQUENCE [LARGE SCALE GENOMIC DNA]</scope>
    <source>
        <strain evidence="6">DNT005</strain>
        <tissue evidence="6">Whole leaf</tissue>
    </source>
</reference>
<evidence type="ECO:0000256" key="1">
    <source>
        <dbReference type="ARBA" id="ARBA00022723"/>
    </source>
</evidence>
<sequence>MGKKRTSDTFSWSQSNHQNSRVRRNHRVVEHQVSYEEKEANGHSSNKESSSTDERSTKVKSKEDKTFGSPQTSLSSSEANAHMGSDDNDSETNRELLGIIMKTRTVMECLHRFCMECIDKSMRLGNNECHACRTHCASCRSLRYDPNYDSLIVALYPDVDKYEEEGNHRVVEHQVSYEEEEANGHGSTKDPSSTDGRSTKVKSKQDKTLGGALTSQPSSKANAHVGSDDNDLEINRELHGAVSGFIDYSKVSAWESGGMSSDTHQCSPCEATDELSKNNGVSELTETLLSACENDLAANTKQ</sequence>
<feature type="compositionally biased region" description="Polar residues" evidence="4">
    <location>
        <begin position="68"/>
        <end position="79"/>
    </location>
</feature>
<keyword evidence="1" id="KW-0479">Metal-binding</keyword>
<dbReference type="InterPro" id="IPR013083">
    <property type="entry name" value="Znf_RING/FYVE/PHD"/>
</dbReference>
<feature type="compositionally biased region" description="Basic and acidic residues" evidence="4">
    <location>
        <begin position="50"/>
        <end position="66"/>
    </location>
</feature>
<evidence type="ECO:0000313" key="7">
    <source>
        <dbReference type="Proteomes" id="UP001291926"/>
    </source>
</evidence>
<keyword evidence="2" id="KW-0863">Zinc-finger</keyword>
<feature type="region of interest" description="Disordered" evidence="4">
    <location>
        <begin position="1"/>
        <end position="92"/>
    </location>
</feature>
<evidence type="ECO:0000313" key="6">
    <source>
        <dbReference type="EMBL" id="KAK4485246.1"/>
    </source>
</evidence>
<feature type="compositionally biased region" description="Basic and acidic residues" evidence="4">
    <location>
        <begin position="27"/>
        <end position="41"/>
    </location>
</feature>